<evidence type="ECO:0000313" key="4">
    <source>
        <dbReference type="Proteomes" id="UP000022611"/>
    </source>
</evidence>
<dbReference type="InterPro" id="IPR018634">
    <property type="entry name" value="ChrB_C"/>
</dbReference>
<proteinExistence type="predicted"/>
<gene>
    <name evidence="3" type="ORF">HK44_005200</name>
</gene>
<evidence type="ECO:0000313" key="3">
    <source>
        <dbReference type="EMBL" id="EXF93093.1"/>
    </source>
</evidence>
<dbReference type="InterPro" id="IPR046858">
    <property type="entry name" value="ChrB_N"/>
</dbReference>
<dbReference type="RefSeq" id="WP_024264962.1">
    <property type="nucleotide sequence ID" value="NZ_AFOY02000015.1"/>
</dbReference>
<accession>A0A010SPQ7</accession>
<dbReference type="AlphaFoldDB" id="A0A010SPQ7"/>
<dbReference type="Pfam" id="PF09828">
    <property type="entry name" value="ChrB_C"/>
    <property type="match status" value="1"/>
</dbReference>
<name>A0A010SPQ7_PSEFL</name>
<evidence type="ECO:0000259" key="1">
    <source>
        <dbReference type="Pfam" id="PF09828"/>
    </source>
</evidence>
<dbReference type="Pfam" id="PF20229">
    <property type="entry name" value="ChrB_N"/>
    <property type="match status" value="1"/>
</dbReference>
<dbReference type="PATRIC" id="fig|1042209.11.peg.3403"/>
<dbReference type="OrthoDB" id="6605953at2"/>
<organism evidence="3 4">
    <name type="scientific">Pseudomonas fluorescens HK44</name>
    <dbReference type="NCBI Taxonomy" id="1042209"/>
    <lineage>
        <taxon>Bacteria</taxon>
        <taxon>Pseudomonadati</taxon>
        <taxon>Pseudomonadota</taxon>
        <taxon>Gammaproteobacteria</taxon>
        <taxon>Pseudomonadales</taxon>
        <taxon>Pseudomonadaceae</taxon>
        <taxon>Pseudomonas</taxon>
    </lineage>
</organism>
<comment type="caution">
    <text evidence="3">The sequence shown here is derived from an EMBL/GenBank/DDBJ whole genome shotgun (WGS) entry which is preliminary data.</text>
</comment>
<protein>
    <submittedName>
        <fullName evidence="3">ChrB</fullName>
    </submittedName>
</protein>
<evidence type="ECO:0000259" key="2">
    <source>
        <dbReference type="Pfam" id="PF20229"/>
    </source>
</evidence>
<dbReference type="Proteomes" id="UP000022611">
    <property type="component" value="Unassembled WGS sequence"/>
</dbReference>
<feature type="domain" description="ChrB N-terminal" evidence="2">
    <location>
        <begin position="19"/>
        <end position="132"/>
    </location>
</feature>
<sequence length="314" mass="34695">MKNWLALILGLPTANATERMRAWRALKASGAAVLRDGAYLLPDSDACREALASVERDILAINGTAYVLPVVDPHGERFVALFDRSDEYSKLGAEIDACRAQLNTENALATTKQIRKLRKAYEQLTTIDYFPGKPKLQIDAVLQELETAVSRALSADEPHSRDQPIVPLSLADFQGRVWATRKRPWVDRLACAWLIRRFIDPHARILWLNSPQDCPAGALGFDFDEATFSHVGNRVTFETLQASFEVQAPGLERIAALVHYLDIGGIQPVEAAGIERVLAGLRETMTDDDHLLAAASAIFDGLLAAFVKEEHPNE</sequence>
<reference evidence="3 4" key="1">
    <citation type="journal article" date="2011" name="J. Bacteriol.">
        <title>Draft genome sequence of the polycyclic aromatic hydrocarbon-degrading, genetically engineered bioluminescent bioreporter Pseudomonas fluorescens HK44.</title>
        <authorList>
            <person name="Chauhan A."/>
            <person name="Layton A.C."/>
            <person name="Williams D.E."/>
            <person name="Smartt A.E."/>
            <person name="Ripp S."/>
            <person name="Karpinets T.V."/>
            <person name="Brown S.D."/>
            <person name="Sayler G.S."/>
        </authorList>
    </citation>
    <scope>NUCLEOTIDE SEQUENCE [LARGE SCALE GENOMIC DNA]</scope>
    <source>
        <strain evidence="3 4">HK44</strain>
    </source>
</reference>
<dbReference type="EMBL" id="AFOY02000015">
    <property type="protein sequence ID" value="EXF93093.1"/>
    <property type="molecule type" value="Genomic_DNA"/>
</dbReference>
<feature type="domain" description="ChrB C-terminal" evidence="1">
    <location>
        <begin position="178"/>
        <end position="305"/>
    </location>
</feature>
<dbReference type="eggNOG" id="COG4275">
    <property type="taxonomic scope" value="Bacteria"/>
</dbReference>
<dbReference type="HOGENOM" id="CLU_079058_0_0_6"/>